<evidence type="ECO:0000256" key="3">
    <source>
        <dbReference type="ARBA" id="ARBA00023287"/>
    </source>
</evidence>
<dbReference type="Gene3D" id="3.30.70.1950">
    <property type="match status" value="1"/>
</dbReference>
<keyword evidence="5" id="KW-1185">Reference proteome</keyword>
<keyword evidence="3" id="KW-0178">Competence</keyword>
<comment type="subunit">
    <text evidence="2">Homodimer.</text>
</comment>
<protein>
    <submittedName>
        <fullName evidence="4">NDP-hexose 2,3-dehydratase</fullName>
    </submittedName>
</protein>
<sequence length="183" mass="21416">MKLERLSQNKLKYSITFEELVKKGFLEEGLESFIWHDLFDEMVEVAKEEYHFEMTDSISIEIFSLNPKEIVLILTMDEITDVVEEDTANNHTNQYGIYCFESIEDVILLSLCVENLKLNIDSKLLQFENQYYLIIHSNDLQSLTFLCEEYGTQTNISAEFLEEYGLPIISQYALDVIVSYFSK</sequence>
<comment type="caution">
    <text evidence="4">The sequence shown here is derived from an EMBL/GenBank/DDBJ whole genome shotgun (WGS) entry which is preliminary data.</text>
</comment>
<evidence type="ECO:0000313" key="4">
    <source>
        <dbReference type="EMBL" id="PKR85934.1"/>
    </source>
</evidence>
<evidence type="ECO:0000256" key="1">
    <source>
        <dbReference type="ARBA" id="ARBA00005397"/>
    </source>
</evidence>
<dbReference type="PANTHER" id="PTHR39161">
    <property type="entry name" value="ADAPTER PROTEIN MECA"/>
    <property type="match status" value="1"/>
</dbReference>
<gene>
    <name evidence="4" type="ORF">CWO92_06050</name>
</gene>
<dbReference type="InterPro" id="IPR038471">
    <property type="entry name" value="MecA_C_sf"/>
</dbReference>
<evidence type="ECO:0000256" key="2">
    <source>
        <dbReference type="ARBA" id="ARBA00011738"/>
    </source>
</evidence>
<dbReference type="Pfam" id="PF05389">
    <property type="entry name" value="MecA"/>
    <property type="match status" value="1"/>
</dbReference>
<comment type="similarity">
    <text evidence="1">Belongs to the MecA family.</text>
</comment>
<name>A0A2N3LN03_9BACI</name>
<accession>A0A2N3LN03</accession>
<dbReference type="InterPro" id="IPR008681">
    <property type="entry name" value="Neg-reg_MecA"/>
</dbReference>
<dbReference type="GO" id="GO:0030420">
    <property type="term" value="P:establishment of competence for transformation"/>
    <property type="evidence" value="ECO:0007669"/>
    <property type="project" value="UniProtKB-KW"/>
</dbReference>
<evidence type="ECO:0000313" key="5">
    <source>
        <dbReference type="Proteomes" id="UP000233440"/>
    </source>
</evidence>
<dbReference type="Proteomes" id="UP000233440">
    <property type="component" value="Unassembled WGS sequence"/>
</dbReference>
<dbReference type="OrthoDB" id="2085234at2"/>
<reference evidence="4 5" key="1">
    <citation type="submission" date="2017-11" db="EMBL/GenBank/DDBJ databases">
        <title>Bacillus camelliae sp. nov., isolated from pu'er tea.</title>
        <authorList>
            <person name="Niu L."/>
        </authorList>
    </citation>
    <scope>NUCLEOTIDE SEQUENCE [LARGE SCALE GENOMIC DNA]</scope>
    <source>
        <strain evidence="4 5">7578-1</strain>
    </source>
</reference>
<dbReference type="AlphaFoldDB" id="A0A2N3LN03"/>
<dbReference type="PANTHER" id="PTHR39161:SF1">
    <property type="entry name" value="ADAPTER PROTEIN MECA 1"/>
    <property type="match status" value="1"/>
</dbReference>
<organism evidence="4 5">
    <name type="scientific">Heyndrickxia camelliae</name>
    <dbReference type="NCBI Taxonomy" id="1707093"/>
    <lineage>
        <taxon>Bacteria</taxon>
        <taxon>Bacillati</taxon>
        <taxon>Bacillota</taxon>
        <taxon>Bacilli</taxon>
        <taxon>Bacillales</taxon>
        <taxon>Bacillaceae</taxon>
        <taxon>Heyndrickxia</taxon>
    </lineage>
</organism>
<proteinExistence type="inferred from homology"/>
<dbReference type="EMBL" id="PIQO01000003">
    <property type="protein sequence ID" value="PKR85934.1"/>
    <property type="molecule type" value="Genomic_DNA"/>
</dbReference>
<dbReference type="RefSeq" id="WP_101353304.1">
    <property type="nucleotide sequence ID" value="NZ_PIQO01000003.1"/>
</dbReference>